<reference evidence="1 2" key="1">
    <citation type="submission" date="2024-01" db="EMBL/GenBank/DDBJ databases">
        <title>The genome of the rayed Mediterranean limpet Patella caerulea (Linnaeus, 1758).</title>
        <authorList>
            <person name="Anh-Thu Weber A."/>
            <person name="Halstead-Nussloch G."/>
        </authorList>
    </citation>
    <scope>NUCLEOTIDE SEQUENCE [LARGE SCALE GENOMIC DNA]</scope>
    <source>
        <strain evidence="1">AATW-2023a</strain>
        <tissue evidence="1">Whole specimen</tissue>
    </source>
</reference>
<keyword evidence="2" id="KW-1185">Reference proteome</keyword>
<dbReference type="Proteomes" id="UP001347796">
    <property type="component" value="Unassembled WGS sequence"/>
</dbReference>
<dbReference type="Gene3D" id="3.40.140.10">
    <property type="entry name" value="Cytidine Deaminase, domain 2"/>
    <property type="match status" value="1"/>
</dbReference>
<dbReference type="EMBL" id="JAZGQO010000011">
    <property type="protein sequence ID" value="KAK6173163.1"/>
    <property type="molecule type" value="Genomic_DNA"/>
</dbReference>
<dbReference type="Pfam" id="PF18750">
    <property type="entry name" value="SNAD4"/>
    <property type="match status" value="1"/>
</dbReference>
<gene>
    <name evidence="1" type="ORF">SNE40_016671</name>
</gene>
<evidence type="ECO:0000313" key="1">
    <source>
        <dbReference type="EMBL" id="KAK6173163.1"/>
    </source>
</evidence>
<evidence type="ECO:0000313" key="2">
    <source>
        <dbReference type="Proteomes" id="UP001347796"/>
    </source>
</evidence>
<accession>A0AAN8JDI9</accession>
<name>A0AAN8JDI9_PATCE</name>
<dbReference type="AlphaFoldDB" id="A0AAN8JDI9"/>
<proteinExistence type="predicted"/>
<comment type="caution">
    <text evidence="1">The sequence shown here is derived from an EMBL/GenBank/DDBJ whole genome shotgun (WGS) entry which is preliminary data.</text>
</comment>
<protein>
    <submittedName>
        <fullName evidence="1">Uncharacterized protein</fullName>
    </submittedName>
</protein>
<organism evidence="1 2">
    <name type="scientific">Patella caerulea</name>
    <name type="common">Rayed Mediterranean limpet</name>
    <dbReference type="NCBI Taxonomy" id="87958"/>
    <lineage>
        <taxon>Eukaryota</taxon>
        <taxon>Metazoa</taxon>
        <taxon>Spiralia</taxon>
        <taxon>Lophotrochozoa</taxon>
        <taxon>Mollusca</taxon>
        <taxon>Gastropoda</taxon>
        <taxon>Patellogastropoda</taxon>
        <taxon>Patelloidea</taxon>
        <taxon>Patellidae</taxon>
        <taxon>Patella</taxon>
    </lineage>
</organism>
<sequence length="206" mass="23300">MSDPMQKEFEVFSRTAEKIDGTIGATANVCSIVIDKGETILTKVFHAKKKDDSRAEDMLLEWIFSEPSVQNGNRLDFRIYMNYPPLNTTSHSLVSGFKSLEEQGKKVKVAIKFVTLHGQGEGDEGKEENKQGLKNLRESGVKLGVFEEVDWLYLLDVLRDPTWIQKQLKGSRAAKKVLREIGKDSDDIEEYESMSKGSEEIPKVLE</sequence>